<accession>A0A1R0H862</accession>
<keyword evidence="3" id="KW-1185">Reference proteome</keyword>
<comment type="caution">
    <text evidence="2">The sequence shown here is derived from an EMBL/GenBank/DDBJ whole genome shotgun (WGS) entry which is preliminary data.</text>
</comment>
<organism evidence="2 3">
    <name type="scientific">Smittium mucronatum</name>
    <dbReference type="NCBI Taxonomy" id="133383"/>
    <lineage>
        <taxon>Eukaryota</taxon>
        <taxon>Fungi</taxon>
        <taxon>Fungi incertae sedis</taxon>
        <taxon>Zoopagomycota</taxon>
        <taxon>Kickxellomycotina</taxon>
        <taxon>Harpellomycetes</taxon>
        <taxon>Harpellales</taxon>
        <taxon>Legeriomycetaceae</taxon>
        <taxon>Smittium</taxon>
    </lineage>
</organism>
<evidence type="ECO:0000313" key="3">
    <source>
        <dbReference type="Proteomes" id="UP000187455"/>
    </source>
</evidence>
<reference evidence="2 3" key="1">
    <citation type="journal article" date="2016" name="Mol. Biol. Evol.">
        <title>Genome-Wide Survey of Gut Fungi (Harpellales) Reveals the First Horizontally Transferred Ubiquitin Gene from a Mosquito Host.</title>
        <authorList>
            <person name="Wang Y."/>
            <person name="White M.M."/>
            <person name="Kvist S."/>
            <person name="Moncalvo J.M."/>
        </authorList>
    </citation>
    <scope>NUCLEOTIDE SEQUENCE [LARGE SCALE GENOMIC DNA]</scope>
    <source>
        <strain evidence="2 3">ALG-7-W6</strain>
    </source>
</reference>
<sequence length="503" mass="55651">MSPEALQIIKELSEKFEKLFLEKAAAQEPENHFLTTKPLKPICGSIQSSLRREKGHNIRVPNKYLYGIIATAAKRSSFSDSEEGRNHPIWDCGFPSTGYKIDRLLRAPHYPVNSGAHGTKYNKFSKSAPVHNTEVAIPTTATNNHPQSVNFCGRRRGRGRGSHRCTNFFGAPPAIDALSVAQQAEDHPRGPSDPEKRDLAALDSESHRGIPKKKSLILHPPLRNSKENGWTKTSTRPKEVESAPQSASFRTIAESSYVHEDPSTNIFICESTRNTYFILPGRSSHPWDLEATMCGKHASSILISKGSWIQNQVGEVNHESFQIDYTPVNCDQLARDDTQGTSGGKPQRSCELGRHVLKIEDKPHRRTEQTGRSDRMVTIGTGICSNYETLLGKRHGSVRLEGEQKSGNLLNLVTRQAVHRPELPLIQLVGLVQPLLLPTLEYDRTSDYGGETGVTDNHTGNVAVEKYDMLPGPPAIICKLDTVSITKSSGPRSKCGKYPLSNK</sequence>
<evidence type="ECO:0000313" key="2">
    <source>
        <dbReference type="EMBL" id="OLY85278.1"/>
    </source>
</evidence>
<protein>
    <submittedName>
        <fullName evidence="2">Uncharacterized protein</fullName>
    </submittedName>
</protein>
<dbReference type="AlphaFoldDB" id="A0A1R0H862"/>
<dbReference type="Proteomes" id="UP000187455">
    <property type="component" value="Unassembled WGS sequence"/>
</dbReference>
<gene>
    <name evidence="2" type="ORF">AYI68_g543</name>
</gene>
<dbReference type="EMBL" id="LSSL01000166">
    <property type="protein sequence ID" value="OLY85278.1"/>
    <property type="molecule type" value="Genomic_DNA"/>
</dbReference>
<name>A0A1R0H862_9FUNG</name>
<feature type="region of interest" description="Disordered" evidence="1">
    <location>
        <begin position="202"/>
        <end position="247"/>
    </location>
</feature>
<proteinExistence type="predicted"/>
<evidence type="ECO:0000256" key="1">
    <source>
        <dbReference type="SAM" id="MobiDB-lite"/>
    </source>
</evidence>